<evidence type="ECO:0000313" key="4">
    <source>
        <dbReference type="Proteomes" id="UP001642409"/>
    </source>
</evidence>
<keyword evidence="1" id="KW-0812">Transmembrane</keyword>
<comment type="caution">
    <text evidence="2">The sequence shown here is derived from an EMBL/GenBank/DDBJ whole genome shotgun (WGS) entry which is preliminary data.</text>
</comment>
<dbReference type="AlphaFoldDB" id="A0AA86R3Q8"/>
<keyword evidence="1" id="KW-0472">Membrane</keyword>
<reference evidence="2" key="1">
    <citation type="submission" date="2023-06" db="EMBL/GenBank/DDBJ databases">
        <authorList>
            <person name="Kurt Z."/>
        </authorList>
    </citation>
    <scope>NUCLEOTIDE SEQUENCE</scope>
</reference>
<protein>
    <submittedName>
        <fullName evidence="3">Hypothetical_protein</fullName>
    </submittedName>
</protein>
<dbReference type="Proteomes" id="UP001642409">
    <property type="component" value="Unassembled WGS sequence"/>
</dbReference>
<gene>
    <name evidence="2" type="ORF">HINF_LOCUS58746</name>
    <name evidence="3" type="ORF">HINF_LOCUS61328</name>
</gene>
<dbReference type="EMBL" id="CAXDID020000366">
    <property type="protein sequence ID" value="CAL6082613.1"/>
    <property type="molecule type" value="Genomic_DNA"/>
</dbReference>
<keyword evidence="1" id="KW-1133">Transmembrane helix</keyword>
<proteinExistence type="predicted"/>
<dbReference type="EMBL" id="CATOUU010001089">
    <property type="protein sequence ID" value="CAI9971101.1"/>
    <property type="molecule type" value="Genomic_DNA"/>
</dbReference>
<organism evidence="2">
    <name type="scientific">Hexamita inflata</name>
    <dbReference type="NCBI Taxonomy" id="28002"/>
    <lineage>
        <taxon>Eukaryota</taxon>
        <taxon>Metamonada</taxon>
        <taxon>Diplomonadida</taxon>
        <taxon>Hexamitidae</taxon>
        <taxon>Hexamitinae</taxon>
        <taxon>Hexamita</taxon>
    </lineage>
</organism>
<evidence type="ECO:0000256" key="1">
    <source>
        <dbReference type="SAM" id="Phobius"/>
    </source>
</evidence>
<evidence type="ECO:0000313" key="3">
    <source>
        <dbReference type="EMBL" id="CAL6082613.1"/>
    </source>
</evidence>
<feature type="transmembrane region" description="Helical" evidence="1">
    <location>
        <begin position="50"/>
        <end position="72"/>
    </location>
</feature>
<sequence>MSAIICQFFDKTACSQRSVPAISRRGPQLQALTMNWQKRRSLSLFGMSNLAYLSNFFLRLSVICLASGFVVIPKSQPKKFTIPDFQKEVGMSALAFIGIYFKMHFFVQSNRFVDSLIIQQRESILFTPALSAFSQQIHVQHLKRLFQRRI</sequence>
<evidence type="ECO:0000313" key="2">
    <source>
        <dbReference type="EMBL" id="CAI9971101.1"/>
    </source>
</evidence>
<name>A0AA86R3Q8_9EUKA</name>
<keyword evidence="4" id="KW-1185">Reference proteome</keyword>
<accession>A0AA86R3Q8</accession>
<reference evidence="3 4" key="2">
    <citation type="submission" date="2024-07" db="EMBL/GenBank/DDBJ databases">
        <authorList>
            <person name="Akdeniz Z."/>
        </authorList>
    </citation>
    <scope>NUCLEOTIDE SEQUENCE [LARGE SCALE GENOMIC DNA]</scope>
</reference>